<dbReference type="Gene3D" id="1.20.140.10">
    <property type="entry name" value="Butyryl-CoA Dehydrogenase, subunit A, domain 3"/>
    <property type="match status" value="1"/>
</dbReference>
<organism evidence="3 4">
    <name type="scientific">Streptomyces cinnamoneus</name>
    <name type="common">Streptoverticillium cinnamoneum</name>
    <dbReference type="NCBI Taxonomy" id="53446"/>
    <lineage>
        <taxon>Bacteria</taxon>
        <taxon>Bacillati</taxon>
        <taxon>Actinomycetota</taxon>
        <taxon>Actinomycetes</taxon>
        <taxon>Kitasatosporales</taxon>
        <taxon>Streptomycetaceae</taxon>
        <taxon>Streptomyces</taxon>
        <taxon>Streptomyces cinnamoneus group</taxon>
    </lineage>
</organism>
<dbReference type="PANTHER" id="PTHR48083">
    <property type="entry name" value="MEDIUM-CHAIN SPECIFIC ACYL-COA DEHYDROGENASE, MITOCHONDRIAL-RELATED"/>
    <property type="match status" value="1"/>
</dbReference>
<dbReference type="PIRSF" id="PIRSF016578">
    <property type="entry name" value="HsaA"/>
    <property type="match status" value="1"/>
</dbReference>
<protein>
    <submittedName>
        <fullName evidence="3">Oxidoreductase mmfh</fullName>
    </submittedName>
</protein>
<keyword evidence="1" id="KW-0560">Oxidoreductase</keyword>
<dbReference type="GO" id="GO:0016712">
    <property type="term" value="F:oxidoreductase activity, acting on paired donors, with incorporation or reduction of molecular oxygen, reduced flavin or flavoprotein as one donor, and incorporation of one atom of oxygen"/>
    <property type="evidence" value="ECO:0007669"/>
    <property type="project" value="TreeGrafter"/>
</dbReference>
<dbReference type="InterPro" id="IPR050741">
    <property type="entry name" value="Acyl-CoA_dehydrogenase"/>
</dbReference>
<dbReference type="SUPFAM" id="SSF47203">
    <property type="entry name" value="Acyl-CoA dehydrogenase C-terminal domain-like"/>
    <property type="match status" value="1"/>
</dbReference>
<dbReference type="InterPro" id="IPR046373">
    <property type="entry name" value="Acyl-CoA_Oxase/DH_mid-dom_sf"/>
</dbReference>
<comment type="caution">
    <text evidence="3">The sequence shown here is derived from an EMBL/GenBank/DDBJ whole genome shotgun (WGS) entry which is preliminary data.</text>
</comment>
<gene>
    <name evidence="3" type="primary">mmfH</name>
    <name evidence="3" type="ORF">GCM10010507_56430</name>
</gene>
<dbReference type="SUPFAM" id="SSF56645">
    <property type="entry name" value="Acyl-CoA dehydrogenase NM domain-like"/>
    <property type="match status" value="1"/>
</dbReference>
<evidence type="ECO:0000313" key="4">
    <source>
        <dbReference type="Proteomes" id="UP000646244"/>
    </source>
</evidence>
<dbReference type="InterPro" id="IPR013107">
    <property type="entry name" value="Acyl-CoA_DH_C"/>
</dbReference>
<dbReference type="Gene3D" id="2.40.110.10">
    <property type="entry name" value="Butyryl-CoA Dehydrogenase, subunit A, domain 2"/>
    <property type="match status" value="1"/>
</dbReference>
<proteinExistence type="predicted"/>
<dbReference type="Proteomes" id="UP000646244">
    <property type="component" value="Unassembled WGS sequence"/>
</dbReference>
<evidence type="ECO:0000313" key="3">
    <source>
        <dbReference type="EMBL" id="GHC70323.1"/>
    </source>
</evidence>
<dbReference type="GO" id="GO:0050660">
    <property type="term" value="F:flavin adenine dinucleotide binding"/>
    <property type="evidence" value="ECO:0007669"/>
    <property type="project" value="InterPro"/>
</dbReference>
<dbReference type="GO" id="GO:0005737">
    <property type="term" value="C:cytoplasm"/>
    <property type="evidence" value="ECO:0007669"/>
    <property type="project" value="TreeGrafter"/>
</dbReference>
<reference evidence="3" key="1">
    <citation type="journal article" date="2014" name="Int. J. Syst. Evol. Microbiol.">
        <title>Complete genome sequence of Corynebacterium casei LMG S-19264T (=DSM 44701T), isolated from a smear-ripened cheese.</title>
        <authorList>
            <consortium name="US DOE Joint Genome Institute (JGI-PGF)"/>
            <person name="Walter F."/>
            <person name="Albersmeier A."/>
            <person name="Kalinowski J."/>
            <person name="Ruckert C."/>
        </authorList>
    </citation>
    <scope>NUCLEOTIDE SEQUENCE</scope>
    <source>
        <strain evidence="3">JCM 4633</strain>
    </source>
</reference>
<dbReference type="GO" id="GO:0003995">
    <property type="term" value="F:acyl-CoA dehydrogenase activity"/>
    <property type="evidence" value="ECO:0007669"/>
    <property type="project" value="TreeGrafter"/>
</dbReference>
<accession>A0A918U1M6</accession>
<evidence type="ECO:0000259" key="2">
    <source>
        <dbReference type="Pfam" id="PF08028"/>
    </source>
</evidence>
<dbReference type="InterPro" id="IPR037069">
    <property type="entry name" value="AcylCoA_DH/ox_N_sf"/>
</dbReference>
<name>A0A918U1M6_STRCJ</name>
<dbReference type="PANTHER" id="PTHR48083:SF19">
    <property type="entry name" value="FLAVIN-DEPENDENT MONOOXYGENASE, OXYGENASE SUBUNIT HSAA"/>
    <property type="match status" value="1"/>
</dbReference>
<feature type="domain" description="Acyl-CoA dehydrogenase C-terminal" evidence="2">
    <location>
        <begin position="244"/>
        <end position="369"/>
    </location>
</feature>
<dbReference type="AlphaFoldDB" id="A0A918U1M6"/>
<evidence type="ECO:0000256" key="1">
    <source>
        <dbReference type="ARBA" id="ARBA00023002"/>
    </source>
</evidence>
<dbReference type="Pfam" id="PF08028">
    <property type="entry name" value="Acyl-CoA_dh_2"/>
    <property type="match status" value="1"/>
</dbReference>
<dbReference type="EMBL" id="BMVB01000029">
    <property type="protein sequence ID" value="GHC70323.1"/>
    <property type="molecule type" value="Genomic_DNA"/>
</dbReference>
<dbReference type="InterPro" id="IPR009100">
    <property type="entry name" value="AcylCoA_DH/oxidase_NM_dom_sf"/>
</dbReference>
<dbReference type="InterPro" id="IPR036250">
    <property type="entry name" value="AcylCo_DH-like_C"/>
</dbReference>
<dbReference type="GO" id="GO:0033539">
    <property type="term" value="P:fatty acid beta-oxidation using acyl-CoA dehydrogenase"/>
    <property type="evidence" value="ECO:0007669"/>
    <property type="project" value="TreeGrafter"/>
</dbReference>
<dbReference type="Gene3D" id="1.10.540.10">
    <property type="entry name" value="Acyl-CoA dehydrogenase/oxidase, N-terminal domain"/>
    <property type="match status" value="1"/>
</dbReference>
<reference evidence="3" key="2">
    <citation type="submission" date="2020-09" db="EMBL/GenBank/DDBJ databases">
        <authorList>
            <person name="Sun Q."/>
            <person name="Ohkuma M."/>
        </authorList>
    </citation>
    <scope>NUCLEOTIDE SEQUENCE</scope>
    <source>
        <strain evidence="3">JCM 4633</strain>
    </source>
</reference>
<dbReference type="RefSeq" id="WP_229845178.1">
    <property type="nucleotide sequence ID" value="NZ_BMVB01000029.1"/>
</dbReference>
<sequence length="387" mass="40488">MLSTAPSTPPTPPPGMPELSPLAVAAEQVAALAGRDAAAVEEGRRLTPELAAEIGESGFARHFVPRRWGGSAGTFTALLESAVQIAETCASAAWCATLYAAHGRLAAYLPEAGQRDLWADGPDVRIAASIVPPQGTAVAEGDGWRIDGQWSFASGIDHADWVLLASRPTGADPREHRIFAVPRADVTVLDTWHTLGLRGTGSNSVTCEGVHVPAHRSFTLADLLPAQPGAARCHQVPYPMVAALMFAAPVLGGARGALREWREATAVRRRVDGRPARETPSAQQVLARSSAQIEAARLLLLQAAQRADGGAVTPLSTAENQRDAAMAADLCVEAVDRLFRTSGIRGQMESDSLQRRWRDVGAAAGHAALGFEAASAAYAGAAYGGHA</sequence>